<reference evidence="3" key="1">
    <citation type="journal article" date="2019" name="Int. J. Syst. Evol. Microbiol.">
        <title>The Global Catalogue of Microorganisms (GCM) 10K type strain sequencing project: providing services to taxonomists for standard genome sequencing and annotation.</title>
        <authorList>
            <consortium name="The Broad Institute Genomics Platform"/>
            <consortium name="The Broad Institute Genome Sequencing Center for Infectious Disease"/>
            <person name="Wu L."/>
            <person name="Ma J."/>
        </authorList>
    </citation>
    <scope>NUCLEOTIDE SEQUENCE [LARGE SCALE GENOMIC DNA]</scope>
    <source>
        <strain evidence="3">JCM 3367</strain>
    </source>
</reference>
<keyword evidence="1" id="KW-1133">Transmembrane helix</keyword>
<organism evidence="2 3">
    <name type="scientific">Pilimelia columellifera subsp. columellifera</name>
    <dbReference type="NCBI Taxonomy" id="706583"/>
    <lineage>
        <taxon>Bacteria</taxon>
        <taxon>Bacillati</taxon>
        <taxon>Actinomycetota</taxon>
        <taxon>Actinomycetes</taxon>
        <taxon>Micromonosporales</taxon>
        <taxon>Micromonosporaceae</taxon>
        <taxon>Pilimelia</taxon>
    </lineage>
</organism>
<keyword evidence="3" id="KW-1185">Reference proteome</keyword>
<proteinExistence type="predicted"/>
<comment type="caution">
    <text evidence="2">The sequence shown here is derived from an EMBL/GenBank/DDBJ whole genome shotgun (WGS) entry which is preliminary data.</text>
</comment>
<feature type="transmembrane region" description="Helical" evidence="1">
    <location>
        <begin position="158"/>
        <end position="178"/>
    </location>
</feature>
<evidence type="ECO:0000256" key="1">
    <source>
        <dbReference type="SAM" id="Phobius"/>
    </source>
</evidence>
<feature type="transmembrane region" description="Helical" evidence="1">
    <location>
        <begin position="127"/>
        <end position="146"/>
    </location>
</feature>
<feature type="transmembrane region" description="Helical" evidence="1">
    <location>
        <begin position="54"/>
        <end position="71"/>
    </location>
</feature>
<gene>
    <name evidence="2" type="ORF">GCM10010201_11060</name>
</gene>
<evidence type="ECO:0000313" key="3">
    <source>
        <dbReference type="Proteomes" id="UP001499978"/>
    </source>
</evidence>
<accession>A0ABP6AHW3</accession>
<dbReference type="EMBL" id="BAAARY010000003">
    <property type="protein sequence ID" value="GAA2516232.1"/>
    <property type="molecule type" value="Genomic_DNA"/>
</dbReference>
<feature type="transmembrane region" description="Helical" evidence="1">
    <location>
        <begin position="31"/>
        <end position="48"/>
    </location>
</feature>
<sequence length="179" mass="19144">MRTRQPAKAAPPSRASTLSARFRLTHPTPESTSFGIYGVIIGAGVMTASHAESTLQLVAAVLVTLMIYWAAERYSRLVADRIHAGHRPDWRRLRAQLSTGWEIVTASMLPLGVLVAVRAAGVPLPQAVMWALVSSTLLLCLAGWEVGRHGQLTTLERLVSASVAGAFGAAMIVLKASLH</sequence>
<keyword evidence="1" id="KW-0472">Membrane</keyword>
<protein>
    <submittedName>
        <fullName evidence="2">Uncharacterized protein</fullName>
    </submittedName>
</protein>
<name>A0ABP6AHW3_9ACTN</name>
<evidence type="ECO:0000313" key="2">
    <source>
        <dbReference type="EMBL" id="GAA2516232.1"/>
    </source>
</evidence>
<keyword evidence="1" id="KW-0812">Transmembrane</keyword>
<dbReference type="Proteomes" id="UP001499978">
    <property type="component" value="Unassembled WGS sequence"/>
</dbReference>
<feature type="transmembrane region" description="Helical" evidence="1">
    <location>
        <begin position="101"/>
        <end position="121"/>
    </location>
</feature>